<feature type="domain" description="RNase H type-1" evidence="1">
    <location>
        <begin position="24"/>
        <end position="127"/>
    </location>
</feature>
<name>A0ABR0N6C8_GOSAR</name>
<dbReference type="InterPro" id="IPR036397">
    <property type="entry name" value="RNaseH_sf"/>
</dbReference>
<accession>A0ABR0N6C8</accession>
<dbReference type="Proteomes" id="UP001358586">
    <property type="component" value="Chromosome 11"/>
</dbReference>
<dbReference type="CDD" id="cd06222">
    <property type="entry name" value="RNase_H_like"/>
    <property type="match status" value="1"/>
</dbReference>
<sequence>MTVSCDSLPNEVWRSSKLGFIKLNFDATFQSNSKTSSTAALARDSEGKVVGAETYLFTDVVDAFVAEAKACERTLFFASRMGFRCLEVEGDSLTVIKKLKAKEEDKSVLRSIISHIRMLENILNKCSTYPFPVGIMERPTLWLWKVGEDGFLVFGSMVFLTRY</sequence>
<dbReference type="PANTHER" id="PTHR47074">
    <property type="entry name" value="BNAC02G40300D PROTEIN"/>
    <property type="match status" value="1"/>
</dbReference>
<comment type="caution">
    <text evidence="2">The sequence shown here is derived from an EMBL/GenBank/DDBJ whole genome shotgun (WGS) entry which is preliminary data.</text>
</comment>
<dbReference type="SUPFAM" id="SSF53098">
    <property type="entry name" value="Ribonuclease H-like"/>
    <property type="match status" value="1"/>
</dbReference>
<evidence type="ECO:0000259" key="1">
    <source>
        <dbReference type="Pfam" id="PF13456"/>
    </source>
</evidence>
<dbReference type="EMBL" id="JARKNE010000011">
    <property type="protein sequence ID" value="KAK5786142.1"/>
    <property type="molecule type" value="Genomic_DNA"/>
</dbReference>
<dbReference type="Pfam" id="PF13456">
    <property type="entry name" value="RVT_3"/>
    <property type="match status" value="1"/>
</dbReference>
<reference evidence="2 3" key="1">
    <citation type="submission" date="2023-03" db="EMBL/GenBank/DDBJ databases">
        <title>WGS of Gossypium arboreum.</title>
        <authorList>
            <person name="Yu D."/>
        </authorList>
    </citation>
    <scope>NUCLEOTIDE SEQUENCE [LARGE SCALE GENOMIC DNA]</scope>
    <source>
        <tissue evidence="2">Leaf</tissue>
    </source>
</reference>
<dbReference type="Gene3D" id="3.30.420.10">
    <property type="entry name" value="Ribonuclease H-like superfamily/Ribonuclease H"/>
    <property type="match status" value="1"/>
</dbReference>
<dbReference type="InterPro" id="IPR012337">
    <property type="entry name" value="RNaseH-like_sf"/>
</dbReference>
<evidence type="ECO:0000313" key="2">
    <source>
        <dbReference type="EMBL" id="KAK5786142.1"/>
    </source>
</evidence>
<dbReference type="PANTHER" id="PTHR47074:SF61">
    <property type="entry name" value="RNASE H TYPE-1 DOMAIN-CONTAINING PROTEIN"/>
    <property type="match status" value="1"/>
</dbReference>
<proteinExistence type="predicted"/>
<protein>
    <recommendedName>
        <fullName evidence="1">RNase H type-1 domain-containing protein</fullName>
    </recommendedName>
</protein>
<keyword evidence="3" id="KW-1185">Reference proteome</keyword>
<gene>
    <name evidence="2" type="ORF">PVK06_040772</name>
</gene>
<evidence type="ECO:0000313" key="3">
    <source>
        <dbReference type="Proteomes" id="UP001358586"/>
    </source>
</evidence>
<organism evidence="2 3">
    <name type="scientific">Gossypium arboreum</name>
    <name type="common">Tree cotton</name>
    <name type="synonym">Gossypium nanking</name>
    <dbReference type="NCBI Taxonomy" id="29729"/>
    <lineage>
        <taxon>Eukaryota</taxon>
        <taxon>Viridiplantae</taxon>
        <taxon>Streptophyta</taxon>
        <taxon>Embryophyta</taxon>
        <taxon>Tracheophyta</taxon>
        <taxon>Spermatophyta</taxon>
        <taxon>Magnoliopsida</taxon>
        <taxon>eudicotyledons</taxon>
        <taxon>Gunneridae</taxon>
        <taxon>Pentapetalae</taxon>
        <taxon>rosids</taxon>
        <taxon>malvids</taxon>
        <taxon>Malvales</taxon>
        <taxon>Malvaceae</taxon>
        <taxon>Malvoideae</taxon>
        <taxon>Gossypium</taxon>
    </lineage>
</organism>
<dbReference type="InterPro" id="IPR044730">
    <property type="entry name" value="RNase_H-like_dom_plant"/>
</dbReference>
<dbReference type="InterPro" id="IPR052929">
    <property type="entry name" value="RNase_H-like_EbsB-rel"/>
</dbReference>
<dbReference type="InterPro" id="IPR002156">
    <property type="entry name" value="RNaseH_domain"/>
</dbReference>